<dbReference type="GO" id="GO:0016114">
    <property type="term" value="P:terpenoid biosynthetic process"/>
    <property type="evidence" value="ECO:0007669"/>
    <property type="project" value="UniProtKB-ARBA"/>
</dbReference>
<keyword evidence="4" id="KW-0479">Metal-binding</keyword>
<dbReference type="CDD" id="cd00685">
    <property type="entry name" value="Trans_IPPS_HT"/>
    <property type="match status" value="1"/>
</dbReference>
<dbReference type="AlphaFoldDB" id="A0A2M7T689"/>
<accession>A0A2M7T689</accession>
<comment type="similarity">
    <text evidence="2 7">Belongs to the FPP/GGPP synthase family.</text>
</comment>
<gene>
    <name evidence="8" type="ORF">COY37_09210</name>
</gene>
<dbReference type="InterPro" id="IPR033749">
    <property type="entry name" value="Polyprenyl_synt_CS"/>
</dbReference>
<evidence type="ECO:0000256" key="5">
    <source>
        <dbReference type="ARBA" id="ARBA00022842"/>
    </source>
</evidence>
<keyword evidence="5" id="KW-0460">Magnesium</keyword>
<evidence type="ECO:0000313" key="8">
    <source>
        <dbReference type="EMBL" id="PIZ36130.1"/>
    </source>
</evidence>
<dbReference type="InterPro" id="IPR008949">
    <property type="entry name" value="Isoprenoid_synthase_dom_sf"/>
</dbReference>
<dbReference type="Proteomes" id="UP000230956">
    <property type="component" value="Unassembled WGS sequence"/>
</dbReference>
<dbReference type="NCBIfam" id="NF045485">
    <property type="entry name" value="FPPsyn"/>
    <property type="match status" value="1"/>
</dbReference>
<sequence>MSYSLFAGGKRFRAVLAIESAKVFGTDPEDVMPAACAVEFIHTYSLIHDDLPALDDDDLRRGKPTCHVKFGEDMAILAGDALNTEAFRLVSSEQKAIDAGRIVWVIRELATASGASGMVGGQVVDIRSEGMVVDAETLKFIHEKKTGELIKASVRAGAILANASERDLALLTDYAIYLGLAFQIVDDILDVVGDAAVLGKAVGSDVLHEKATYPALYGLEKAKEMARMMTDKAKEALSQVDGDTTVLAELADFVFDRDF</sequence>
<proteinExistence type="inferred from homology"/>
<dbReference type="InterPro" id="IPR053378">
    <property type="entry name" value="Prenyl_diphosphate_synthase"/>
</dbReference>
<comment type="caution">
    <text evidence="8">The sequence shown here is derived from an EMBL/GenBank/DDBJ whole genome shotgun (WGS) entry which is preliminary data.</text>
</comment>
<dbReference type="EMBL" id="PFNG01000214">
    <property type="protein sequence ID" value="PIZ36130.1"/>
    <property type="molecule type" value="Genomic_DNA"/>
</dbReference>
<evidence type="ECO:0000256" key="6">
    <source>
        <dbReference type="ARBA" id="ARBA00023229"/>
    </source>
</evidence>
<evidence type="ECO:0000256" key="2">
    <source>
        <dbReference type="ARBA" id="ARBA00006706"/>
    </source>
</evidence>
<evidence type="ECO:0000256" key="7">
    <source>
        <dbReference type="RuleBase" id="RU004466"/>
    </source>
</evidence>
<dbReference type="GO" id="GO:0005737">
    <property type="term" value="C:cytoplasm"/>
    <property type="evidence" value="ECO:0007669"/>
    <property type="project" value="UniProtKB-ARBA"/>
</dbReference>
<dbReference type="GO" id="GO:0004659">
    <property type="term" value="F:prenyltransferase activity"/>
    <property type="evidence" value="ECO:0007669"/>
    <property type="project" value="InterPro"/>
</dbReference>
<dbReference type="GO" id="GO:0046872">
    <property type="term" value="F:metal ion binding"/>
    <property type="evidence" value="ECO:0007669"/>
    <property type="project" value="UniProtKB-KW"/>
</dbReference>
<dbReference type="PANTHER" id="PTHR43281:SF1">
    <property type="entry name" value="FARNESYL DIPHOSPHATE SYNTHASE"/>
    <property type="match status" value="1"/>
</dbReference>
<organism evidence="8 9">
    <name type="scientific">Candidatus Aquicultor secundus</name>
    <dbReference type="NCBI Taxonomy" id="1973895"/>
    <lineage>
        <taxon>Bacteria</taxon>
        <taxon>Bacillati</taxon>
        <taxon>Actinomycetota</taxon>
        <taxon>Candidatus Aquicultoria</taxon>
        <taxon>Candidatus Aquicultorales</taxon>
        <taxon>Candidatus Aquicultoraceae</taxon>
        <taxon>Candidatus Aquicultor</taxon>
    </lineage>
</organism>
<dbReference type="InterPro" id="IPR000092">
    <property type="entry name" value="Polyprenyl_synt"/>
</dbReference>
<protein>
    <submittedName>
        <fullName evidence="8">Polyprenyl synthetase</fullName>
    </submittedName>
</protein>
<evidence type="ECO:0000256" key="4">
    <source>
        <dbReference type="ARBA" id="ARBA00022723"/>
    </source>
</evidence>
<dbReference type="SUPFAM" id="SSF48576">
    <property type="entry name" value="Terpenoid synthases"/>
    <property type="match status" value="1"/>
</dbReference>
<comment type="cofactor">
    <cofactor evidence="1">
        <name>Mg(2+)</name>
        <dbReference type="ChEBI" id="CHEBI:18420"/>
    </cofactor>
</comment>
<evidence type="ECO:0000256" key="1">
    <source>
        <dbReference type="ARBA" id="ARBA00001946"/>
    </source>
</evidence>
<name>A0A2M7T689_9ACTN</name>
<keyword evidence="6" id="KW-0414">Isoprene biosynthesis</keyword>
<evidence type="ECO:0000256" key="3">
    <source>
        <dbReference type="ARBA" id="ARBA00022679"/>
    </source>
</evidence>
<dbReference type="PROSITE" id="PS00444">
    <property type="entry name" value="POLYPRENYL_SYNTHASE_2"/>
    <property type="match status" value="1"/>
</dbReference>
<evidence type="ECO:0000313" key="9">
    <source>
        <dbReference type="Proteomes" id="UP000230956"/>
    </source>
</evidence>
<dbReference type="Pfam" id="PF00348">
    <property type="entry name" value="polyprenyl_synt"/>
    <property type="match status" value="1"/>
</dbReference>
<dbReference type="PANTHER" id="PTHR43281">
    <property type="entry name" value="FARNESYL DIPHOSPHATE SYNTHASE"/>
    <property type="match status" value="1"/>
</dbReference>
<dbReference type="Gene3D" id="1.10.600.10">
    <property type="entry name" value="Farnesyl Diphosphate Synthase"/>
    <property type="match status" value="1"/>
</dbReference>
<dbReference type="PROSITE" id="PS00723">
    <property type="entry name" value="POLYPRENYL_SYNTHASE_1"/>
    <property type="match status" value="1"/>
</dbReference>
<dbReference type="SFLD" id="SFLDS00005">
    <property type="entry name" value="Isoprenoid_Synthase_Type_I"/>
    <property type="match status" value="1"/>
</dbReference>
<reference evidence="9" key="1">
    <citation type="submission" date="2017-09" db="EMBL/GenBank/DDBJ databases">
        <title>Depth-based differentiation of microbial function through sediment-hosted aquifers and enrichment of novel symbionts in the deep terrestrial subsurface.</title>
        <authorList>
            <person name="Probst A.J."/>
            <person name="Ladd B."/>
            <person name="Jarett J.K."/>
            <person name="Geller-Mcgrath D.E."/>
            <person name="Sieber C.M.K."/>
            <person name="Emerson J.B."/>
            <person name="Anantharaman K."/>
            <person name="Thomas B.C."/>
            <person name="Malmstrom R."/>
            <person name="Stieglmeier M."/>
            <person name="Klingl A."/>
            <person name="Woyke T."/>
            <person name="Ryan C.M."/>
            <person name="Banfield J.F."/>
        </authorList>
    </citation>
    <scope>NUCLEOTIDE SEQUENCE [LARGE SCALE GENOMIC DNA]</scope>
</reference>
<keyword evidence="3 7" id="KW-0808">Transferase</keyword>
<dbReference type="SFLD" id="SFLDG01017">
    <property type="entry name" value="Polyprenyl_Transferase_Like"/>
    <property type="match status" value="1"/>
</dbReference>
<dbReference type="FunFam" id="1.10.600.10:FF:000001">
    <property type="entry name" value="Geranylgeranyl diphosphate synthase"/>
    <property type="match status" value="1"/>
</dbReference>